<name>A0ABP8ZNP6_9ACTN</name>
<gene>
    <name evidence="2" type="ORF">GCM10023329_03310</name>
</gene>
<sequence>MYAADAVRLQDGDLPILRGEARQGRQPERSRPTRQKKGPVGGDGQGGRHIGDRTRCAEPTDRLAQSRGLHLQSPGPMGFGIDRSPAAPAVLVVRAVSYGKRLSTTLQRLRRGARTTRPRDVLLKASGDFTARLPIPMVDGGEESVRCRISNDAVAGAPFDPLDFDVDRIPHWEAWLESVGGCRKFTTSISGEGWDVVRYTGSRATARLTRESRRVEVVIERLNSRFQAVEQLFRGRRSVKDGELIMPTEPAWRAVHCQGTWNLTTDSDRPAIA</sequence>
<feature type="compositionally biased region" description="Basic and acidic residues" evidence="1">
    <location>
        <begin position="19"/>
        <end position="31"/>
    </location>
</feature>
<protein>
    <submittedName>
        <fullName evidence="2">Uncharacterized protein</fullName>
    </submittedName>
</protein>
<reference evidence="3" key="1">
    <citation type="journal article" date="2019" name="Int. J. Syst. Evol. Microbiol.">
        <title>The Global Catalogue of Microorganisms (GCM) 10K type strain sequencing project: providing services to taxonomists for standard genome sequencing and annotation.</title>
        <authorList>
            <consortium name="The Broad Institute Genomics Platform"/>
            <consortium name="The Broad Institute Genome Sequencing Center for Infectious Disease"/>
            <person name="Wu L."/>
            <person name="Ma J."/>
        </authorList>
    </citation>
    <scope>NUCLEOTIDE SEQUENCE [LARGE SCALE GENOMIC DNA]</scope>
    <source>
        <strain evidence="3">JCM 18324</strain>
    </source>
</reference>
<evidence type="ECO:0000313" key="3">
    <source>
        <dbReference type="Proteomes" id="UP001501147"/>
    </source>
</evidence>
<evidence type="ECO:0000313" key="2">
    <source>
        <dbReference type="EMBL" id="GAA4761350.1"/>
    </source>
</evidence>
<feature type="region of interest" description="Disordered" evidence="1">
    <location>
        <begin position="1"/>
        <end position="54"/>
    </location>
</feature>
<dbReference type="Proteomes" id="UP001501147">
    <property type="component" value="Unassembled WGS sequence"/>
</dbReference>
<evidence type="ECO:0000256" key="1">
    <source>
        <dbReference type="SAM" id="MobiDB-lite"/>
    </source>
</evidence>
<dbReference type="EMBL" id="BAABJV010000001">
    <property type="protein sequence ID" value="GAA4761350.1"/>
    <property type="molecule type" value="Genomic_DNA"/>
</dbReference>
<organism evidence="2 3">
    <name type="scientific">Streptomyces sanyensis</name>
    <dbReference type="NCBI Taxonomy" id="568869"/>
    <lineage>
        <taxon>Bacteria</taxon>
        <taxon>Bacillati</taxon>
        <taxon>Actinomycetota</taxon>
        <taxon>Actinomycetes</taxon>
        <taxon>Kitasatosporales</taxon>
        <taxon>Streptomycetaceae</taxon>
        <taxon>Streptomyces</taxon>
    </lineage>
</organism>
<feature type="compositionally biased region" description="Gly residues" evidence="1">
    <location>
        <begin position="39"/>
        <end position="48"/>
    </location>
</feature>
<comment type="caution">
    <text evidence="2">The sequence shown here is derived from an EMBL/GenBank/DDBJ whole genome shotgun (WGS) entry which is preliminary data.</text>
</comment>
<keyword evidence="3" id="KW-1185">Reference proteome</keyword>
<proteinExistence type="predicted"/>
<accession>A0ABP8ZNP6</accession>